<dbReference type="InParanoid" id="A0A1X7UZW2"/>
<name>A0A1X7UZW2_AMPQE</name>
<dbReference type="PANTHER" id="PTHR46599:SF3">
    <property type="entry name" value="PIGGYBAC TRANSPOSABLE ELEMENT-DERIVED PROTEIN 4"/>
    <property type="match status" value="1"/>
</dbReference>
<protein>
    <recommendedName>
        <fullName evidence="1">PiggyBac transposable element-derived protein domain-containing protein</fullName>
    </recommendedName>
</protein>
<organism evidence="2">
    <name type="scientific">Amphimedon queenslandica</name>
    <name type="common">Sponge</name>
    <dbReference type="NCBI Taxonomy" id="400682"/>
    <lineage>
        <taxon>Eukaryota</taxon>
        <taxon>Metazoa</taxon>
        <taxon>Porifera</taxon>
        <taxon>Demospongiae</taxon>
        <taxon>Heteroscleromorpha</taxon>
        <taxon>Haplosclerida</taxon>
        <taxon>Niphatidae</taxon>
        <taxon>Amphimedon</taxon>
    </lineage>
</organism>
<evidence type="ECO:0000259" key="1">
    <source>
        <dbReference type="Pfam" id="PF13843"/>
    </source>
</evidence>
<dbReference type="InterPro" id="IPR029526">
    <property type="entry name" value="PGBD"/>
</dbReference>
<dbReference type="Pfam" id="PF13843">
    <property type="entry name" value="DDE_Tnp_1_7"/>
    <property type="match status" value="1"/>
</dbReference>
<dbReference type="EnsemblMetazoa" id="Aqu2.1.33236_001">
    <property type="protein sequence ID" value="Aqu2.1.33236_001"/>
    <property type="gene ID" value="Aqu2.1.33236"/>
</dbReference>
<dbReference type="PANTHER" id="PTHR46599">
    <property type="entry name" value="PIGGYBAC TRANSPOSABLE ELEMENT-DERIVED PROTEIN 4"/>
    <property type="match status" value="1"/>
</dbReference>
<evidence type="ECO:0000313" key="2">
    <source>
        <dbReference type="EnsemblMetazoa" id="Aqu2.1.33236_001"/>
    </source>
</evidence>
<feature type="domain" description="PiggyBac transposable element-derived protein" evidence="1">
    <location>
        <begin position="4"/>
        <end position="85"/>
    </location>
</feature>
<dbReference type="OrthoDB" id="118105at2759"/>
<accession>A0A1X7UZW2</accession>
<reference evidence="2" key="1">
    <citation type="submission" date="2017-05" db="UniProtKB">
        <authorList>
            <consortium name="EnsemblMetazoa"/>
        </authorList>
    </citation>
    <scope>IDENTIFICATION</scope>
</reference>
<proteinExistence type="predicted"/>
<dbReference type="STRING" id="400682.A0A1X7UZW2"/>
<sequence>MCDPVNEEDILAYFGNMIVMGLIKLPAIADYWSTDPLFHCSIISESMTRDRFFHIHRFIHFVDNIALPPPTDSSYDRLCKVHQFLTLKSGLFLCIDLTVNVLLMKL</sequence>
<dbReference type="AlphaFoldDB" id="A0A1X7UZW2"/>